<dbReference type="Pfam" id="PF24032">
    <property type="entry name" value="YQBQ"/>
    <property type="match status" value="1"/>
</dbReference>
<dbReference type="AlphaFoldDB" id="K9DNA6"/>
<dbReference type="InterPro" id="IPR056937">
    <property type="entry name" value="YqbQ/XkdQ"/>
</dbReference>
<protein>
    <recommendedName>
        <fullName evidence="1">YqbQ/XkdQ domain-containing protein</fullName>
    </recommendedName>
</protein>
<reference evidence="2 3" key="1">
    <citation type="submission" date="2012-09" db="EMBL/GenBank/DDBJ databases">
        <title>The Genome Sequence of Veillonella ratti ACS-216-V-COL6B.</title>
        <authorList>
            <consortium name="The Broad Institute Genome Sequencing Platform"/>
            <person name="Earl A."/>
            <person name="Ward D."/>
            <person name="Feldgarden M."/>
            <person name="Gevers D."/>
            <person name="Saerens B."/>
            <person name="Vaneechoutte M."/>
            <person name="Walker B."/>
            <person name="Young S.K."/>
            <person name="Zeng Q."/>
            <person name="Gargeya S."/>
            <person name="Fitzgerald M."/>
            <person name="Haas B."/>
            <person name="Abouelleil A."/>
            <person name="Alvarado L."/>
            <person name="Arachchi H.M."/>
            <person name="Berlin A."/>
            <person name="Chapman S.B."/>
            <person name="Goldberg J."/>
            <person name="Griggs A."/>
            <person name="Gujja S."/>
            <person name="Hansen M."/>
            <person name="Howarth C."/>
            <person name="Imamovic A."/>
            <person name="Larimer J."/>
            <person name="McCowen C."/>
            <person name="Montmayeur A."/>
            <person name="Murphy C."/>
            <person name="Neiman D."/>
            <person name="Pearson M."/>
            <person name="Priest M."/>
            <person name="Roberts A."/>
            <person name="Saif S."/>
            <person name="Shea T."/>
            <person name="Sisk P."/>
            <person name="Sykes S."/>
            <person name="Wortman J."/>
            <person name="Nusbaum C."/>
            <person name="Birren B."/>
        </authorList>
    </citation>
    <scope>NUCLEOTIDE SEQUENCE [LARGE SCALE GENOMIC DNA]</scope>
    <source>
        <strain evidence="2 3">ACS-216-V-Col6b</strain>
    </source>
</reference>
<dbReference type="OrthoDB" id="1698671at2"/>
<sequence>MSNDEKYTITQNKAPFTINYELVITNGDDSYLVDPVGGVRLSRSMRGVPAKLTFGVLSDDVLNFKEGNRVQFKVNGELVFLGFVFEKERNKKGVIKVLCYDQLRYFKYKDCLVYSAKTAGELLKMICDDYGFNMGDIANTVYRTPDTPQRLEHDKSLIDMINYILDQTLINTPNHDMYHLYDDGGKIVLASNEQMKLDVYIDGETLEDFHHTTSIDKDTYNMVKVMRQVPDGERKKLVKTGIVTDDEHIKEWGRLQYLLLPSDKQINAVERAKRILEIKNRKTREIQLRNVLGDIRVRGGSILFVSLNLGDVTLNNYVMVQSVDHVFREGLHMMDLDLFYSEKTGQYEVQYDNDTETYKQIQNAQNTRYTGVNDTMVNSGQVDTAFSANDGRISPYGGVGCVDTVTATGAYYSADLKAEYDAGTVNVDALCNNLQAKGHVVEPFNGYANKGDILVYGNRDHVVISDGVGGAFGNSSSSGHAMRYSDANYAWGNGEPPTEIIRM</sequence>
<evidence type="ECO:0000313" key="2">
    <source>
        <dbReference type="EMBL" id="EKU78860.1"/>
    </source>
</evidence>
<dbReference type="SUPFAM" id="SSF69279">
    <property type="entry name" value="Phage tail proteins"/>
    <property type="match status" value="1"/>
</dbReference>
<proteinExistence type="predicted"/>
<gene>
    <name evidence="2" type="ORF">HMPREF9282_00657</name>
</gene>
<comment type="caution">
    <text evidence="2">The sequence shown here is derived from an EMBL/GenBank/DDBJ whole genome shotgun (WGS) entry which is preliminary data.</text>
</comment>
<keyword evidence="3" id="KW-1185">Reference proteome</keyword>
<organism evidence="2 3">
    <name type="scientific">Veillonella seminalis ACS-216-V-Col6b</name>
    <dbReference type="NCBI Taxonomy" id="883156"/>
    <lineage>
        <taxon>Bacteria</taxon>
        <taxon>Bacillati</taxon>
        <taxon>Bacillota</taxon>
        <taxon>Negativicutes</taxon>
        <taxon>Veillonellales</taxon>
        <taxon>Veillonellaceae</taxon>
        <taxon>Veillonella</taxon>
    </lineage>
</organism>
<dbReference type="HOGENOM" id="CLU_525747_0_0_9"/>
<evidence type="ECO:0000313" key="3">
    <source>
        <dbReference type="Proteomes" id="UP000009891"/>
    </source>
</evidence>
<accession>K9DNA6</accession>
<dbReference type="EMBL" id="AHAF01000003">
    <property type="protein sequence ID" value="EKU78860.1"/>
    <property type="molecule type" value="Genomic_DNA"/>
</dbReference>
<evidence type="ECO:0000259" key="1">
    <source>
        <dbReference type="Pfam" id="PF24032"/>
    </source>
</evidence>
<feature type="domain" description="YqbQ/XkdQ" evidence="1">
    <location>
        <begin position="40"/>
        <end position="338"/>
    </location>
</feature>
<dbReference type="STRING" id="883156.HMPREF9282_00657"/>
<dbReference type="RefSeq" id="WP_006555557.1">
    <property type="nucleotide sequence ID" value="NZ_JH992936.1"/>
</dbReference>
<name>K9DNA6_9FIRM</name>
<dbReference type="eggNOG" id="COG4193">
    <property type="taxonomic scope" value="Bacteria"/>
</dbReference>
<dbReference type="Proteomes" id="UP000009891">
    <property type="component" value="Unassembled WGS sequence"/>
</dbReference>
<dbReference type="PATRIC" id="fig|883156.3.peg.641"/>